<proteinExistence type="predicted"/>
<name>R4U3A3_9MOLU</name>
<keyword evidence="1 2" id="KW-0238">DNA-binding</keyword>
<reference evidence="3 4" key="1">
    <citation type="journal article" date="2013" name="Genome Biol. Evol.">
        <title>Complete genomes of two dipteran-associated spiroplasmas provided insights into the origin, dynamics, and impacts of viral invasion in spiroplasma.</title>
        <authorList>
            <person name="Ku C."/>
            <person name="Lo W.S."/>
            <person name="Chen L.L."/>
            <person name="Kuo C.H."/>
        </authorList>
    </citation>
    <scope>NUCLEOTIDE SEQUENCE [LARGE SCALE GENOMIC DNA]</scope>
    <source>
        <strain evidence="3 4">DF-1</strain>
    </source>
</reference>
<gene>
    <name evidence="3" type="ORF">SCHRY_v1c03950</name>
</gene>
<sequence>MNQVMLVGQVEGSYEIVYDKKESERKLMKFLLKVQRPFKNRDGHYDNDLVNIKVWTNNIDDLDISLQDKAMIIVKGRVQSYRSNNYDDDIYYNEIIADKVTYLNCLN</sequence>
<dbReference type="KEGG" id="scr:SCHRY_v1c03950"/>
<dbReference type="PATRIC" id="fig|1276227.3.peg.395"/>
<dbReference type="InterPro" id="IPR000424">
    <property type="entry name" value="Primosome_PriB/ssb"/>
</dbReference>
<dbReference type="eggNOG" id="COG0629">
    <property type="taxonomic scope" value="Bacteria"/>
</dbReference>
<dbReference type="SUPFAM" id="SSF50249">
    <property type="entry name" value="Nucleic acid-binding proteins"/>
    <property type="match status" value="1"/>
</dbReference>
<dbReference type="Proteomes" id="UP000013964">
    <property type="component" value="Chromosome"/>
</dbReference>
<dbReference type="OrthoDB" id="398911at2"/>
<accession>R4U3A3</accession>
<dbReference type="PROSITE" id="PS50935">
    <property type="entry name" value="SSB"/>
    <property type="match status" value="1"/>
</dbReference>
<dbReference type="InterPro" id="IPR012340">
    <property type="entry name" value="NA-bd_OB-fold"/>
</dbReference>
<evidence type="ECO:0000313" key="4">
    <source>
        <dbReference type="Proteomes" id="UP000013964"/>
    </source>
</evidence>
<keyword evidence="4" id="KW-1185">Reference proteome</keyword>
<dbReference type="Pfam" id="PF00436">
    <property type="entry name" value="SSB"/>
    <property type="match status" value="1"/>
</dbReference>
<dbReference type="HOGENOM" id="CLU_179970_0_0_14"/>
<dbReference type="GO" id="GO:0003697">
    <property type="term" value="F:single-stranded DNA binding"/>
    <property type="evidence" value="ECO:0007669"/>
    <property type="project" value="InterPro"/>
</dbReference>
<organism evidence="3 4">
    <name type="scientific">Spiroplasma chrysopicola DF-1</name>
    <dbReference type="NCBI Taxonomy" id="1276227"/>
    <lineage>
        <taxon>Bacteria</taxon>
        <taxon>Bacillati</taxon>
        <taxon>Mycoplasmatota</taxon>
        <taxon>Mollicutes</taxon>
        <taxon>Entomoplasmatales</taxon>
        <taxon>Spiroplasmataceae</taxon>
        <taxon>Spiroplasma</taxon>
    </lineage>
</organism>
<evidence type="ECO:0000256" key="2">
    <source>
        <dbReference type="PROSITE-ProRule" id="PRU00252"/>
    </source>
</evidence>
<evidence type="ECO:0000313" key="3">
    <source>
        <dbReference type="EMBL" id="AGM24978.1"/>
    </source>
</evidence>
<dbReference type="Gene3D" id="2.40.50.140">
    <property type="entry name" value="Nucleic acid-binding proteins"/>
    <property type="match status" value="1"/>
</dbReference>
<evidence type="ECO:0000256" key="1">
    <source>
        <dbReference type="ARBA" id="ARBA00023125"/>
    </source>
</evidence>
<protein>
    <submittedName>
        <fullName evidence="3">Single-stranded DNA-binding protein</fullName>
    </submittedName>
</protein>
<dbReference type="AlphaFoldDB" id="R4U3A3"/>
<dbReference type="EMBL" id="CP005077">
    <property type="protein sequence ID" value="AGM24978.1"/>
    <property type="molecule type" value="Genomic_DNA"/>
</dbReference>
<dbReference type="STRING" id="1276227.SCHRY_v1c03950"/>